<name>A0A409YEU0_9AGAR</name>
<comment type="caution">
    <text evidence="1">The sequence shown here is derived from an EMBL/GenBank/DDBJ whole genome shotgun (WGS) entry which is preliminary data.</text>
</comment>
<organism evidence="1 2">
    <name type="scientific">Panaeolus cyanescens</name>
    <dbReference type="NCBI Taxonomy" id="181874"/>
    <lineage>
        <taxon>Eukaryota</taxon>
        <taxon>Fungi</taxon>
        <taxon>Dikarya</taxon>
        <taxon>Basidiomycota</taxon>
        <taxon>Agaricomycotina</taxon>
        <taxon>Agaricomycetes</taxon>
        <taxon>Agaricomycetidae</taxon>
        <taxon>Agaricales</taxon>
        <taxon>Agaricineae</taxon>
        <taxon>Galeropsidaceae</taxon>
        <taxon>Panaeolus</taxon>
    </lineage>
</organism>
<protein>
    <submittedName>
        <fullName evidence="1">Uncharacterized protein</fullName>
    </submittedName>
</protein>
<keyword evidence="2" id="KW-1185">Reference proteome</keyword>
<evidence type="ECO:0000313" key="2">
    <source>
        <dbReference type="Proteomes" id="UP000284842"/>
    </source>
</evidence>
<evidence type="ECO:0000313" key="1">
    <source>
        <dbReference type="EMBL" id="PPR01520.1"/>
    </source>
</evidence>
<sequence length="129" mass="13598">MRKPANMPMPTSNGRGSLDLFEVVGLGELDVESGAGVVVADASNIDIEDSGMRVGVDATAISSGFVGDVVGLIMMLDIAIEDDGSGMIVVGELIRFEFTVSVLSDALVMVVEFDICRRIIMTGRGDLEE</sequence>
<accession>A0A409YEU0</accession>
<dbReference type="InParanoid" id="A0A409YEU0"/>
<dbReference type="AlphaFoldDB" id="A0A409YEU0"/>
<gene>
    <name evidence="1" type="ORF">CVT24_001891</name>
</gene>
<dbReference type="Proteomes" id="UP000284842">
    <property type="component" value="Unassembled WGS sequence"/>
</dbReference>
<dbReference type="EMBL" id="NHTK01001244">
    <property type="protein sequence ID" value="PPR01520.1"/>
    <property type="molecule type" value="Genomic_DNA"/>
</dbReference>
<reference evidence="1 2" key="1">
    <citation type="journal article" date="2018" name="Evol. Lett.">
        <title>Horizontal gene cluster transfer increased hallucinogenic mushroom diversity.</title>
        <authorList>
            <person name="Reynolds H.T."/>
            <person name="Vijayakumar V."/>
            <person name="Gluck-Thaler E."/>
            <person name="Korotkin H.B."/>
            <person name="Matheny P.B."/>
            <person name="Slot J.C."/>
        </authorList>
    </citation>
    <scope>NUCLEOTIDE SEQUENCE [LARGE SCALE GENOMIC DNA]</scope>
    <source>
        <strain evidence="1 2">2629</strain>
    </source>
</reference>
<proteinExistence type="predicted"/>